<dbReference type="PANTHER" id="PTHR31727">
    <property type="entry name" value="OLEOYL-ACYL CARRIER PROTEIN THIOESTERASE 1, CHLOROPLASTIC"/>
    <property type="match status" value="1"/>
</dbReference>
<dbReference type="Gene3D" id="3.10.129.10">
    <property type="entry name" value="Hotdog Thioesterase"/>
    <property type="match status" value="1"/>
</dbReference>
<keyword evidence="3" id="KW-0378">Hydrolase</keyword>
<keyword evidence="4" id="KW-0276">Fatty acid metabolism</keyword>
<dbReference type="Proteomes" id="UP000304148">
    <property type="component" value="Chromosome"/>
</dbReference>
<protein>
    <submittedName>
        <fullName evidence="10">Acyl-ACP thioesterase</fullName>
    </submittedName>
</protein>
<dbReference type="PANTHER" id="PTHR31727:SF6">
    <property type="entry name" value="OLEOYL-ACYL CARRIER PROTEIN THIOESTERASE 1, CHLOROPLASTIC"/>
    <property type="match status" value="1"/>
</dbReference>
<dbReference type="InterPro" id="IPR049427">
    <property type="entry name" value="Acyl-ACP_TE_C"/>
</dbReference>
<proteinExistence type="inferred from homology"/>
<dbReference type="RefSeq" id="WP_138184437.1">
    <property type="nucleotide sequence ID" value="NZ_LS992241.1"/>
</dbReference>
<organism evidence="10 11">
    <name type="scientific">Paenibacillus alvei</name>
    <name type="common">Bacillus alvei</name>
    <dbReference type="NCBI Taxonomy" id="44250"/>
    <lineage>
        <taxon>Bacteria</taxon>
        <taxon>Bacillati</taxon>
        <taxon>Bacillota</taxon>
        <taxon>Bacilli</taxon>
        <taxon>Bacillales</taxon>
        <taxon>Paenibacillaceae</taxon>
        <taxon>Paenibacillus</taxon>
    </lineage>
</organism>
<sequence length="251" mass="28850">MDARRWSEQHEVSSDNCDYKRDCRLSTLMEWMQRAGDSHLASHDVSMDELVGSGMAWMLLTVDLELMRMPKYGDVLQLDTWHKGARGVQWLRDYVVYDAEHQQIAQSRTTWALVDLNKRRILRASAFPYDVPVNNEDSVGEMPEKVVIPEESSLSLAYTLHVRQSSIDMNGHLNNARFADICLDAMTQEELEQGVSRFRITYHKEIILGDQVDVYRSTGEALNADDHRCFIRGQASDGSTLFDAEVVYRKE</sequence>
<dbReference type="Pfam" id="PF01643">
    <property type="entry name" value="Acyl-ACP_TE"/>
    <property type="match status" value="1"/>
</dbReference>
<name>A0A383R416_PAEAL</name>
<dbReference type="InterPro" id="IPR045023">
    <property type="entry name" value="FATA/B"/>
</dbReference>
<evidence type="ECO:0000256" key="7">
    <source>
        <dbReference type="ARBA" id="ARBA00023160"/>
    </source>
</evidence>
<dbReference type="InterPro" id="IPR002864">
    <property type="entry name" value="Acyl-ACP_thioesterase_NHD"/>
</dbReference>
<feature type="domain" description="Acyl-ACP thioesterase-like C-terminal" evidence="9">
    <location>
        <begin position="158"/>
        <end position="220"/>
    </location>
</feature>
<keyword evidence="2" id="KW-0444">Lipid biosynthesis</keyword>
<evidence type="ECO:0000259" key="8">
    <source>
        <dbReference type="Pfam" id="PF01643"/>
    </source>
</evidence>
<accession>A0A383R416</accession>
<evidence type="ECO:0000256" key="1">
    <source>
        <dbReference type="ARBA" id="ARBA00006500"/>
    </source>
</evidence>
<evidence type="ECO:0000259" key="9">
    <source>
        <dbReference type="Pfam" id="PF20791"/>
    </source>
</evidence>
<keyword evidence="6" id="KW-0443">Lipid metabolism</keyword>
<dbReference type="GO" id="GO:0000036">
    <property type="term" value="F:acyl carrier activity"/>
    <property type="evidence" value="ECO:0007669"/>
    <property type="project" value="TreeGrafter"/>
</dbReference>
<evidence type="ECO:0000313" key="11">
    <source>
        <dbReference type="Proteomes" id="UP000304148"/>
    </source>
</evidence>
<evidence type="ECO:0000256" key="2">
    <source>
        <dbReference type="ARBA" id="ARBA00022516"/>
    </source>
</evidence>
<keyword evidence="5" id="KW-0809">Transit peptide</keyword>
<dbReference type="Pfam" id="PF20791">
    <property type="entry name" value="Acyl-ACP_TE_C"/>
    <property type="match status" value="1"/>
</dbReference>
<dbReference type="InterPro" id="IPR029069">
    <property type="entry name" value="HotDog_dom_sf"/>
</dbReference>
<keyword evidence="7" id="KW-0275">Fatty acid biosynthesis</keyword>
<gene>
    <name evidence="10" type="ORF">PBLR_10316</name>
</gene>
<dbReference type="SUPFAM" id="SSF54637">
    <property type="entry name" value="Thioesterase/thiol ester dehydrase-isomerase"/>
    <property type="match status" value="2"/>
</dbReference>
<evidence type="ECO:0000313" key="10">
    <source>
        <dbReference type="EMBL" id="SYX81897.1"/>
    </source>
</evidence>
<evidence type="ECO:0000256" key="3">
    <source>
        <dbReference type="ARBA" id="ARBA00022801"/>
    </source>
</evidence>
<evidence type="ECO:0000256" key="4">
    <source>
        <dbReference type="ARBA" id="ARBA00022832"/>
    </source>
</evidence>
<dbReference type="GO" id="GO:0016297">
    <property type="term" value="F:fatty acyl-[ACP] hydrolase activity"/>
    <property type="evidence" value="ECO:0007669"/>
    <property type="project" value="InterPro"/>
</dbReference>
<feature type="domain" description="Acyl-ACP thioesterase N-terminal hotdog" evidence="8">
    <location>
        <begin position="6"/>
        <end position="123"/>
    </location>
</feature>
<reference evidence="11" key="1">
    <citation type="submission" date="2018-08" db="EMBL/GenBank/DDBJ databases">
        <authorList>
            <person name="Chevrot R."/>
        </authorList>
    </citation>
    <scope>NUCLEOTIDE SEQUENCE [LARGE SCALE GENOMIC DNA]</scope>
</reference>
<evidence type="ECO:0000256" key="5">
    <source>
        <dbReference type="ARBA" id="ARBA00022946"/>
    </source>
</evidence>
<dbReference type="EMBL" id="LS992241">
    <property type="protein sequence ID" value="SYX81897.1"/>
    <property type="molecule type" value="Genomic_DNA"/>
</dbReference>
<evidence type="ECO:0000256" key="6">
    <source>
        <dbReference type="ARBA" id="ARBA00023098"/>
    </source>
</evidence>
<comment type="similarity">
    <text evidence="1">Belongs to the acyl-ACP thioesterase family.</text>
</comment>
<dbReference type="CDD" id="cd00586">
    <property type="entry name" value="4HBT"/>
    <property type="match status" value="1"/>
</dbReference>
<dbReference type="AlphaFoldDB" id="A0A383R416"/>